<organism evidence="6 7">
    <name type="scientific">Kalanchoe fedtschenkoi</name>
    <name type="common">Lavender scallops</name>
    <name type="synonym">South American air plant</name>
    <dbReference type="NCBI Taxonomy" id="63787"/>
    <lineage>
        <taxon>Eukaryota</taxon>
        <taxon>Viridiplantae</taxon>
        <taxon>Streptophyta</taxon>
        <taxon>Embryophyta</taxon>
        <taxon>Tracheophyta</taxon>
        <taxon>Spermatophyta</taxon>
        <taxon>Magnoliopsida</taxon>
        <taxon>eudicotyledons</taxon>
        <taxon>Gunneridae</taxon>
        <taxon>Pentapetalae</taxon>
        <taxon>Saxifragales</taxon>
        <taxon>Crassulaceae</taxon>
        <taxon>Kalanchoe</taxon>
    </lineage>
</organism>
<dbReference type="GO" id="GO:0005634">
    <property type="term" value="C:nucleus"/>
    <property type="evidence" value="ECO:0007669"/>
    <property type="project" value="TreeGrafter"/>
</dbReference>
<dbReference type="GO" id="GO:0006879">
    <property type="term" value="P:intracellular iron ion homeostasis"/>
    <property type="evidence" value="ECO:0007669"/>
    <property type="project" value="TreeGrafter"/>
</dbReference>
<dbReference type="PROSITE" id="PS51352">
    <property type="entry name" value="THIOREDOXIN_2"/>
    <property type="match status" value="1"/>
</dbReference>
<evidence type="ECO:0000313" key="6">
    <source>
        <dbReference type="EnsemblPlants" id="Kaladp0002s0049.1.v1.1"/>
    </source>
</evidence>
<dbReference type="AlphaFoldDB" id="A0A7N0R951"/>
<sequence>MGGSVKDVQSKSELDQLVKDGAPVILHFWAPWCEASKPMDKVFFHLSIDFPHAVFLRVEAEEQPEISEAYAVSAVPFFVFFKDGEKVDTLEGADPSSLANKVSKVAGIVHPWDPAAPASLGMAAGPAVLESVKEFAADNGSSKVAGQSPSSADDSLKQRLQKLIESQPIMLFMKGTPEAPQCGFSQKVVDILKKERVKFGSFDILSDGEVREGLKKLSNWPTYPQLYCKGELLGGCDIAIAMHESGELQEVFKSHGIDATSSSDLKVGDSKNGEGVISEASGLSEKLTSQLQTLINSSPVMLFMKGKPEEPKCGFSRKVVDILNQEKVAFKSFDILSDDEVRQGLKVYSNWSSYPQLYIKGELIGGSDIVLEMQKSGELKKVLAEKGIVKEESLEDRLRKLVSSSPVMLFMKGTPDGPRCGFSSKVVKVLREEGVDFGSFDILSDEEVRQGLKTFSNWPTFPQLYYKGELVGGCDIVMELHSSGDLKATLSE</sequence>
<dbReference type="NCBIfam" id="TIGR00365">
    <property type="entry name" value="Grx4 family monothiol glutaredoxin"/>
    <property type="match status" value="3"/>
</dbReference>
<dbReference type="SUPFAM" id="SSF52833">
    <property type="entry name" value="Thioredoxin-like"/>
    <property type="match status" value="4"/>
</dbReference>
<feature type="domain" description="Thioredoxin" evidence="5">
    <location>
        <begin position="1"/>
        <end position="107"/>
    </location>
</feature>
<evidence type="ECO:0000259" key="5">
    <source>
        <dbReference type="PROSITE" id="PS51352"/>
    </source>
</evidence>
<comment type="similarity">
    <text evidence="1">Belongs to the glutaredoxin family. CGFS subfamily.</text>
</comment>
<dbReference type="GO" id="GO:0046872">
    <property type="term" value="F:metal ion binding"/>
    <property type="evidence" value="ECO:0007669"/>
    <property type="project" value="UniProtKB-KW"/>
</dbReference>
<dbReference type="GO" id="GO:0051536">
    <property type="term" value="F:iron-sulfur cluster binding"/>
    <property type="evidence" value="ECO:0007669"/>
    <property type="project" value="UniProtKB-KW"/>
</dbReference>
<keyword evidence="3" id="KW-0408">Iron</keyword>
<dbReference type="InterPro" id="IPR036249">
    <property type="entry name" value="Thioredoxin-like_sf"/>
</dbReference>
<dbReference type="FunFam" id="3.40.30.10:FF:000012">
    <property type="entry name" value="Monothiol glutaredoxin"/>
    <property type="match status" value="3"/>
</dbReference>
<evidence type="ECO:0000256" key="1">
    <source>
        <dbReference type="ARBA" id="ARBA00008983"/>
    </source>
</evidence>
<keyword evidence="2" id="KW-0479">Metal-binding</keyword>
<keyword evidence="7" id="KW-1185">Reference proteome</keyword>
<evidence type="ECO:0000256" key="4">
    <source>
        <dbReference type="ARBA" id="ARBA00023014"/>
    </source>
</evidence>
<evidence type="ECO:0000256" key="3">
    <source>
        <dbReference type="ARBA" id="ARBA00023004"/>
    </source>
</evidence>
<dbReference type="OMA" id="HDIVMEL"/>
<dbReference type="Gene3D" id="3.40.30.10">
    <property type="entry name" value="Glutaredoxin"/>
    <property type="match status" value="4"/>
</dbReference>
<keyword evidence="4" id="KW-0411">Iron-sulfur</keyword>
<proteinExistence type="inferred from homology"/>
<evidence type="ECO:0000313" key="7">
    <source>
        <dbReference type="Proteomes" id="UP000594263"/>
    </source>
</evidence>
<evidence type="ECO:0000256" key="2">
    <source>
        <dbReference type="ARBA" id="ARBA00022723"/>
    </source>
</evidence>
<dbReference type="PANTHER" id="PTHR10293:SF73">
    <property type="entry name" value="GLUTAREDOXIN-3"/>
    <property type="match status" value="1"/>
</dbReference>
<dbReference type="PANTHER" id="PTHR10293">
    <property type="entry name" value="GLUTAREDOXIN FAMILY MEMBER"/>
    <property type="match status" value="1"/>
</dbReference>
<dbReference type="CDD" id="cd02984">
    <property type="entry name" value="TRX_PICOT"/>
    <property type="match status" value="1"/>
</dbReference>
<dbReference type="EnsemblPlants" id="Kaladp0002s0049.1.v1.1">
    <property type="protein sequence ID" value="Kaladp0002s0049.1.v1.1"/>
    <property type="gene ID" value="Kaladp0002s0049.v1.1"/>
</dbReference>
<dbReference type="Pfam" id="PF00085">
    <property type="entry name" value="Thioredoxin"/>
    <property type="match status" value="1"/>
</dbReference>
<dbReference type="InterPro" id="IPR013766">
    <property type="entry name" value="Thioredoxin_domain"/>
</dbReference>
<dbReference type="GO" id="GO:0005829">
    <property type="term" value="C:cytosol"/>
    <property type="evidence" value="ECO:0007669"/>
    <property type="project" value="TreeGrafter"/>
</dbReference>
<protein>
    <recommendedName>
        <fullName evidence="5">Thioredoxin domain-containing protein</fullName>
    </recommendedName>
</protein>
<accession>A0A7N0R951</accession>
<name>A0A7N0R951_KALFE</name>
<dbReference type="InterPro" id="IPR033658">
    <property type="entry name" value="GRX_PICOT-like"/>
</dbReference>
<dbReference type="CDD" id="cd03028">
    <property type="entry name" value="GRX_PICOT_like"/>
    <property type="match status" value="3"/>
</dbReference>
<dbReference type="InterPro" id="IPR002109">
    <property type="entry name" value="Glutaredoxin"/>
</dbReference>
<dbReference type="FunFam" id="3.40.30.10:FF:000092">
    <property type="entry name" value="Monothiol glutaredoxin"/>
    <property type="match status" value="1"/>
</dbReference>
<dbReference type="Gramene" id="Kaladp0002s0049.1.v1.1">
    <property type="protein sequence ID" value="Kaladp0002s0049.1.v1.1"/>
    <property type="gene ID" value="Kaladp0002s0049.v1.1"/>
</dbReference>
<reference evidence="6" key="1">
    <citation type="submission" date="2021-01" db="UniProtKB">
        <authorList>
            <consortium name="EnsemblPlants"/>
        </authorList>
    </citation>
    <scope>IDENTIFICATION</scope>
</reference>
<dbReference type="Pfam" id="PF00462">
    <property type="entry name" value="Glutaredoxin"/>
    <property type="match status" value="3"/>
</dbReference>
<dbReference type="Proteomes" id="UP000594263">
    <property type="component" value="Unplaced"/>
</dbReference>
<dbReference type="PROSITE" id="PS51354">
    <property type="entry name" value="GLUTAREDOXIN_2"/>
    <property type="match status" value="3"/>
</dbReference>
<dbReference type="InterPro" id="IPR004480">
    <property type="entry name" value="Monothiol_GRX-rel"/>
</dbReference>